<proteinExistence type="predicted"/>
<reference evidence="8 9" key="1">
    <citation type="submission" date="2019-01" db="EMBL/GenBank/DDBJ databases">
        <authorList>
            <person name="Sayadi A."/>
        </authorList>
    </citation>
    <scope>NUCLEOTIDE SEQUENCE [LARGE SCALE GENOMIC DNA]</scope>
</reference>
<keyword evidence="9" id="KW-1185">Reference proteome</keyword>
<dbReference type="PANTHER" id="PTHR23080:SF141">
    <property type="entry name" value="TRANSPOSASE HELIX-TURN-HELIX DOMAIN-CONTAINING PROTEIN"/>
    <property type="match status" value="1"/>
</dbReference>
<evidence type="ECO:0000259" key="7">
    <source>
        <dbReference type="PROSITE" id="PS50950"/>
    </source>
</evidence>
<dbReference type="EMBL" id="CAACVG010006566">
    <property type="protein sequence ID" value="VEN40639.1"/>
    <property type="molecule type" value="Genomic_DNA"/>
</dbReference>
<evidence type="ECO:0000313" key="8">
    <source>
        <dbReference type="EMBL" id="VEN40639.1"/>
    </source>
</evidence>
<evidence type="ECO:0000256" key="4">
    <source>
        <dbReference type="ARBA" id="ARBA00022833"/>
    </source>
</evidence>
<dbReference type="PROSITE" id="PS50950">
    <property type="entry name" value="ZF_THAP"/>
    <property type="match status" value="1"/>
</dbReference>
<organism evidence="8 9">
    <name type="scientific">Callosobruchus maculatus</name>
    <name type="common">Southern cowpea weevil</name>
    <name type="synonym">Pulse bruchid</name>
    <dbReference type="NCBI Taxonomy" id="64391"/>
    <lineage>
        <taxon>Eukaryota</taxon>
        <taxon>Metazoa</taxon>
        <taxon>Ecdysozoa</taxon>
        <taxon>Arthropoda</taxon>
        <taxon>Hexapoda</taxon>
        <taxon>Insecta</taxon>
        <taxon>Pterygota</taxon>
        <taxon>Neoptera</taxon>
        <taxon>Endopterygota</taxon>
        <taxon>Coleoptera</taxon>
        <taxon>Polyphaga</taxon>
        <taxon>Cucujiformia</taxon>
        <taxon>Chrysomeloidea</taxon>
        <taxon>Chrysomelidae</taxon>
        <taxon>Bruchinae</taxon>
        <taxon>Bruchini</taxon>
        <taxon>Callosobruchus</taxon>
    </lineage>
</organism>
<dbReference type="InterPro" id="IPR006612">
    <property type="entry name" value="THAP_Znf"/>
</dbReference>
<dbReference type="PANTHER" id="PTHR23080">
    <property type="entry name" value="THAP DOMAIN PROTEIN"/>
    <property type="match status" value="1"/>
</dbReference>
<dbReference type="InterPro" id="IPR038441">
    <property type="entry name" value="THAP_Znf_sf"/>
</dbReference>
<dbReference type="Pfam" id="PF05485">
    <property type="entry name" value="THAP"/>
    <property type="match status" value="1"/>
</dbReference>
<keyword evidence="3 6" id="KW-0863">Zinc-finger</keyword>
<keyword evidence="5 6" id="KW-0238">DNA-binding</keyword>
<evidence type="ECO:0000256" key="6">
    <source>
        <dbReference type="PROSITE-ProRule" id="PRU00309"/>
    </source>
</evidence>
<dbReference type="Pfam" id="PF13359">
    <property type="entry name" value="DDE_Tnp_4"/>
    <property type="match status" value="1"/>
</dbReference>
<keyword evidence="2" id="KW-0479">Metal-binding</keyword>
<dbReference type="Proteomes" id="UP000410492">
    <property type="component" value="Unassembled WGS sequence"/>
</dbReference>
<protein>
    <recommendedName>
        <fullName evidence="7">THAP-type domain-containing protein</fullName>
    </recommendedName>
</protein>
<dbReference type="Gene3D" id="6.20.210.20">
    <property type="entry name" value="THAP domain"/>
    <property type="match status" value="1"/>
</dbReference>
<dbReference type="GO" id="GO:0008270">
    <property type="term" value="F:zinc ion binding"/>
    <property type="evidence" value="ECO:0007669"/>
    <property type="project" value="UniProtKB-KW"/>
</dbReference>
<sequence length="505" mass="58273">MASTSGVKSRKASKFNTNCSVYGCHSKKGHDKSIHFHAFPPKDSNIKVKIVNALDQEEKIGKRLAWERVLLMGKPVTKYMRVCSKHFKKEDYCAKGLTQKQPKLSHFAVPSLNLPKRRYTKQQVDTHRKMRFQKRHELKRDAKEPYTVAVAETRFCEIVGDSADSQEPRSYEQLTTDEKVAVQALYSLYNSEVSLQYDKAVQVSSDDIFVSFTNSIKENTHLNSLTGIPTFEQLDGLVSLVCEFYPDKKVHKLTIKDRIILVFMKLKMALKFNVLSFLFKLSPTYTKMIFSEYVGYLSSILKEHIYWPSYEECQQNMPIYFNNFRSVRVILDCFEIPLEKPKCLCCRIRTYSHYKGRQTIKIMTGVSPAGIITFLPKAYGGRSSDKVIFEQSKLISKLQPKRDYVMVDKGFLIDDICSKNFVKIIRPYFLRSKKQFSEAESRMNVSISKARVHIERVNQRIKVFDVLNTPLPITLVPDIDNIMIVICAMVNLENPVLGMDKFSIS</sequence>
<dbReference type="GO" id="GO:0003677">
    <property type="term" value="F:DNA binding"/>
    <property type="evidence" value="ECO:0007669"/>
    <property type="project" value="UniProtKB-UniRule"/>
</dbReference>
<feature type="domain" description="THAP-type" evidence="7">
    <location>
        <begin position="15"/>
        <end position="113"/>
    </location>
</feature>
<evidence type="ECO:0000256" key="5">
    <source>
        <dbReference type="ARBA" id="ARBA00023125"/>
    </source>
</evidence>
<accession>A0A653BYK1</accession>
<evidence type="ECO:0000313" key="9">
    <source>
        <dbReference type="Proteomes" id="UP000410492"/>
    </source>
</evidence>
<dbReference type="InterPro" id="IPR027806">
    <property type="entry name" value="HARBI1_dom"/>
</dbReference>
<dbReference type="SMART" id="SM00980">
    <property type="entry name" value="THAP"/>
    <property type="match status" value="1"/>
</dbReference>
<name>A0A653BYK1_CALMS</name>
<evidence type="ECO:0000256" key="2">
    <source>
        <dbReference type="ARBA" id="ARBA00022723"/>
    </source>
</evidence>
<gene>
    <name evidence="8" type="ORF">CALMAC_LOCUS4732</name>
</gene>
<dbReference type="SUPFAM" id="SSF57716">
    <property type="entry name" value="Glucocorticoid receptor-like (DNA-binding domain)"/>
    <property type="match status" value="1"/>
</dbReference>
<dbReference type="OrthoDB" id="421838at2759"/>
<keyword evidence="4" id="KW-0862">Zinc</keyword>
<evidence type="ECO:0000256" key="3">
    <source>
        <dbReference type="ARBA" id="ARBA00022771"/>
    </source>
</evidence>
<evidence type="ECO:0000256" key="1">
    <source>
        <dbReference type="ARBA" id="ARBA00001968"/>
    </source>
</evidence>
<dbReference type="AlphaFoldDB" id="A0A653BYK1"/>
<comment type="cofactor">
    <cofactor evidence="1">
        <name>a divalent metal cation</name>
        <dbReference type="ChEBI" id="CHEBI:60240"/>
    </cofactor>
</comment>